<accession>A0A5J6MKP9</accession>
<evidence type="ECO:0000256" key="1">
    <source>
        <dbReference type="SAM" id="SignalP"/>
    </source>
</evidence>
<feature type="chain" id="PRO_5023921037" description="DUF3887 domain-containing protein" evidence="1">
    <location>
        <begin position="25"/>
        <end position="135"/>
    </location>
</feature>
<keyword evidence="3" id="KW-1185">Reference proteome</keyword>
<organism evidence="2 3">
    <name type="scientific">Hypericibacter terrae</name>
    <dbReference type="NCBI Taxonomy" id="2602015"/>
    <lineage>
        <taxon>Bacteria</taxon>
        <taxon>Pseudomonadati</taxon>
        <taxon>Pseudomonadota</taxon>
        <taxon>Alphaproteobacteria</taxon>
        <taxon>Rhodospirillales</taxon>
        <taxon>Dongiaceae</taxon>
        <taxon>Hypericibacter</taxon>
    </lineage>
</organism>
<feature type="signal peptide" evidence="1">
    <location>
        <begin position="1"/>
        <end position="24"/>
    </location>
</feature>
<gene>
    <name evidence="2" type="ORF">FRZ44_24010</name>
</gene>
<dbReference type="EMBL" id="CP042906">
    <property type="protein sequence ID" value="QEX17105.1"/>
    <property type="molecule type" value="Genomic_DNA"/>
</dbReference>
<dbReference type="AlphaFoldDB" id="A0A5J6MKP9"/>
<evidence type="ECO:0008006" key="4">
    <source>
        <dbReference type="Google" id="ProtNLM"/>
    </source>
</evidence>
<name>A0A5J6MKP9_9PROT</name>
<reference evidence="2 3" key="1">
    <citation type="submission" date="2019-08" db="EMBL/GenBank/DDBJ databases">
        <title>Hyperibacter terrae gen. nov., sp. nov. and Hyperibacter viscosus sp. nov., two new members in the family Rhodospirillaceae isolated from the rhizosphere of Hypericum perforatum.</title>
        <authorList>
            <person name="Noviana Z."/>
        </authorList>
    </citation>
    <scope>NUCLEOTIDE SEQUENCE [LARGE SCALE GENOMIC DNA]</scope>
    <source>
        <strain evidence="2 3">R5913</strain>
    </source>
</reference>
<dbReference type="Proteomes" id="UP000326202">
    <property type="component" value="Chromosome"/>
</dbReference>
<dbReference type="KEGG" id="htq:FRZ44_24010"/>
<dbReference type="OrthoDB" id="8018056at2"/>
<evidence type="ECO:0000313" key="3">
    <source>
        <dbReference type="Proteomes" id="UP000326202"/>
    </source>
</evidence>
<protein>
    <recommendedName>
        <fullName evidence="4">DUF3887 domain-containing protein</fullName>
    </recommendedName>
</protein>
<sequence length="135" mass="14378">MNQRLLILCAVLAGWTLAGGHANAEVTRATLRDVSLAILELYNAEDGIGLYTRVSEALAAKVSTEALAERLSDCRQRFGSLQRLSLPVASTGTAALFAAYFETGARDMYLEIDLDGAIRLLTFAGQGETCALIGP</sequence>
<proteinExistence type="predicted"/>
<dbReference type="RefSeq" id="WP_151177386.1">
    <property type="nucleotide sequence ID" value="NZ_CP042906.1"/>
</dbReference>
<evidence type="ECO:0000313" key="2">
    <source>
        <dbReference type="EMBL" id="QEX17105.1"/>
    </source>
</evidence>
<keyword evidence="1" id="KW-0732">Signal</keyword>